<gene>
    <name evidence="2" type="primary">LOC26532193</name>
</gene>
<dbReference type="InParanoid" id="A0A6I8WAY9"/>
<accession>A0A6I8WAY9</accession>
<reference evidence="2" key="1">
    <citation type="submission" date="2025-08" db="UniProtKB">
        <authorList>
            <consortium name="RefSeq"/>
        </authorList>
    </citation>
    <scope>IDENTIFICATION</scope>
    <source>
        <strain evidence="2">MV-25-SWS-2005</strain>
        <tissue evidence="2">Whole body</tissue>
    </source>
</reference>
<proteinExistence type="predicted"/>
<name>A0A6I8WAY9_DROPS</name>
<sequence length="106" mass="12362">MVGSRHLRRLVKKERDEIARKFELIERQGVEKEIQREVAEQPVPEEQPISHSAEQRMMAAFSRLEKKLDVLSQTLAEAVALLKLQIKKEPDLSPNAMELEHFTQKF</sequence>
<evidence type="ECO:0000313" key="2">
    <source>
        <dbReference type="RefSeq" id="XP_033240575.1"/>
    </source>
</evidence>
<dbReference type="KEGG" id="dpo:26532193"/>
<organism evidence="1 2">
    <name type="scientific">Drosophila pseudoobscura pseudoobscura</name>
    <name type="common">Fruit fly</name>
    <dbReference type="NCBI Taxonomy" id="46245"/>
    <lineage>
        <taxon>Eukaryota</taxon>
        <taxon>Metazoa</taxon>
        <taxon>Ecdysozoa</taxon>
        <taxon>Arthropoda</taxon>
        <taxon>Hexapoda</taxon>
        <taxon>Insecta</taxon>
        <taxon>Pterygota</taxon>
        <taxon>Neoptera</taxon>
        <taxon>Endopterygota</taxon>
        <taxon>Diptera</taxon>
        <taxon>Brachycera</taxon>
        <taxon>Muscomorpha</taxon>
        <taxon>Ephydroidea</taxon>
        <taxon>Drosophilidae</taxon>
        <taxon>Drosophila</taxon>
        <taxon>Sophophora</taxon>
    </lineage>
</organism>
<dbReference type="Proteomes" id="UP000001819">
    <property type="component" value="Chromosome X"/>
</dbReference>
<evidence type="ECO:0000313" key="1">
    <source>
        <dbReference type="Proteomes" id="UP000001819"/>
    </source>
</evidence>
<dbReference type="AlphaFoldDB" id="A0A6I8WAY9"/>
<dbReference type="FunCoup" id="A0A6I8WAY9">
    <property type="interactions" value="20"/>
</dbReference>
<evidence type="ECO:0008006" key="3">
    <source>
        <dbReference type="Google" id="ProtNLM"/>
    </source>
</evidence>
<keyword evidence="1" id="KW-1185">Reference proteome</keyword>
<dbReference type="RefSeq" id="XP_033240575.1">
    <property type="nucleotide sequence ID" value="XM_033384684.1"/>
</dbReference>
<protein>
    <recommendedName>
        <fullName evidence="3">Tubulin-specific chaperone A</fullName>
    </recommendedName>
</protein>